<evidence type="ECO:0000313" key="3">
    <source>
        <dbReference type="EMBL" id="PWK55756.1"/>
    </source>
</evidence>
<dbReference type="Pfam" id="PF02517">
    <property type="entry name" value="Rce1-like"/>
    <property type="match status" value="1"/>
</dbReference>
<comment type="caution">
    <text evidence="3">The sequence shown here is derived from an EMBL/GenBank/DDBJ whole genome shotgun (WGS) entry which is preliminary data.</text>
</comment>
<organism evidence="3 4">
    <name type="scientific">Silicimonas algicola</name>
    <dbReference type="NCBI Taxonomy" id="1826607"/>
    <lineage>
        <taxon>Bacteria</taxon>
        <taxon>Pseudomonadati</taxon>
        <taxon>Pseudomonadota</taxon>
        <taxon>Alphaproteobacteria</taxon>
        <taxon>Rhodobacterales</taxon>
        <taxon>Paracoccaceae</taxon>
    </lineage>
</organism>
<dbReference type="GO" id="GO:0004175">
    <property type="term" value="F:endopeptidase activity"/>
    <property type="evidence" value="ECO:0007669"/>
    <property type="project" value="UniProtKB-ARBA"/>
</dbReference>
<evidence type="ECO:0000259" key="2">
    <source>
        <dbReference type="Pfam" id="PF02517"/>
    </source>
</evidence>
<keyword evidence="1" id="KW-1133">Transmembrane helix</keyword>
<name>A0A316G727_9RHOB</name>
<feature type="domain" description="CAAX prenyl protease 2/Lysostaphin resistance protein A-like" evidence="2">
    <location>
        <begin position="103"/>
        <end position="192"/>
    </location>
</feature>
<evidence type="ECO:0000256" key="1">
    <source>
        <dbReference type="SAM" id="Phobius"/>
    </source>
</evidence>
<dbReference type="EMBL" id="QGGV01000006">
    <property type="protein sequence ID" value="PWK55756.1"/>
    <property type="molecule type" value="Genomic_DNA"/>
</dbReference>
<feature type="transmembrane region" description="Helical" evidence="1">
    <location>
        <begin position="156"/>
        <end position="174"/>
    </location>
</feature>
<keyword evidence="1" id="KW-0812">Transmembrane</keyword>
<feature type="transmembrane region" description="Helical" evidence="1">
    <location>
        <begin position="186"/>
        <end position="206"/>
    </location>
</feature>
<dbReference type="GO" id="GO:0080120">
    <property type="term" value="P:CAAX-box protein maturation"/>
    <property type="evidence" value="ECO:0007669"/>
    <property type="project" value="UniProtKB-ARBA"/>
</dbReference>
<dbReference type="OrthoDB" id="9805801at2"/>
<feature type="transmembrane region" description="Helical" evidence="1">
    <location>
        <begin position="32"/>
        <end position="52"/>
    </location>
</feature>
<feature type="transmembrane region" description="Helical" evidence="1">
    <location>
        <begin position="64"/>
        <end position="86"/>
    </location>
</feature>
<protein>
    <recommendedName>
        <fullName evidence="2">CAAX prenyl protease 2/Lysostaphin resistance protein A-like domain-containing protein</fullName>
    </recommendedName>
</protein>
<proteinExistence type="predicted"/>
<evidence type="ECO:0000313" key="4">
    <source>
        <dbReference type="Proteomes" id="UP000245390"/>
    </source>
</evidence>
<keyword evidence="1" id="KW-0472">Membrane</keyword>
<feature type="transmembrane region" description="Helical" evidence="1">
    <location>
        <begin position="7"/>
        <end position="26"/>
    </location>
</feature>
<reference evidence="3 4" key="1">
    <citation type="submission" date="2018-05" db="EMBL/GenBank/DDBJ databases">
        <title>Genomic Encyclopedia of Type Strains, Phase IV (KMG-IV): sequencing the most valuable type-strain genomes for metagenomic binning, comparative biology and taxonomic classification.</title>
        <authorList>
            <person name="Goeker M."/>
        </authorList>
    </citation>
    <scope>NUCLEOTIDE SEQUENCE [LARGE SCALE GENOMIC DNA]</scope>
    <source>
        <strain evidence="3 4">DSM 103371</strain>
    </source>
</reference>
<dbReference type="RefSeq" id="WP_109759828.1">
    <property type="nucleotide sequence ID" value="NZ_CP034588.1"/>
</dbReference>
<dbReference type="InterPro" id="IPR003675">
    <property type="entry name" value="Rce1/LyrA-like_dom"/>
</dbReference>
<sequence length="214" mass="23057">MSPPIRLHIEFALLYLAAPAVMAVAVPPGWLFPVLGVFSLLSIALLLVTPSFHLLELVEGWRRVSLRLVLGVAVVTAGVGSAVVLATAPGSFLGLVRGNPGLMLMIAALYPLVSALPQELVYRALFFGRYVAILPREAGPAVLLNAAVFSFAHLMYWSWIVLGMTFAGGLLFGWSHRVRRNFPEAVVVHAVAGIVLFAVGMGAYFYSGNVRRPF</sequence>
<accession>A0A316G727</accession>
<dbReference type="KEGG" id="salo:EF888_16180"/>
<gene>
    <name evidence="3" type="ORF">C8D95_106152</name>
</gene>
<dbReference type="Proteomes" id="UP000245390">
    <property type="component" value="Unassembled WGS sequence"/>
</dbReference>
<keyword evidence="4" id="KW-1185">Reference proteome</keyword>
<dbReference type="AlphaFoldDB" id="A0A316G727"/>